<sequence>MSTTLEPGLLLQAVFHHVVLPPKLPSKNDVDNVALAYDLGRRLQRALAKFNDDGDHDAWSILVNSMKATAILNQGHLISHELVEAFQGIASGRTNIWLTLFITQQNSALLIHRDDIEGTVVFEAFQTAAPVKDVLAAKHGLTGEFPHRSVRVPFSVFNDMSFLRNLSQFLGQASYESFDQFAAKASKGGQSIAETRNSTDPALVIEMLMSLLEGLGSGLEVQSVRKKVRDDVVLGLSEVPWRRSPYWLVLRVALRRMLRELLDHKCAGMGRVYYKFILCAMLAELLKDSVEHLHPEMTLQLRAKLCRRMAKLKTDSAACSSSLRQLYNELFASTSGEFGDVVKYATERISLQWDDFKARVARRIPTLPRRVPDADLYMRLDNSGAFLISQLSQKASFPFRRISPDLPHLQEGTVLKVGRLADRYISLQDSENTTATRITTTSKQPQELCKLLSRGIMDLLTDVGDTFNQDSVLMSRHLLRLFELWTRMDEVATSICPLLKDYHPLFIPDALDVLCLMTRDEMVRLLGVQQYIRNRVASHKRSLGTIFDNPRKGSSFPAQFVSSTLAGSQILMTATLIDKASLRARESTLSELESLTKKYDSLTQSLNDLTCTCTVSSTGKKTTNGCRRCPKFWQRKKLKISVHEDFLPSTDTDQRNAQRAAILLELLIPEYLTAYRAATWRLYLLGITVHSSTKGIPKLLLDDITNLKKFSQKVDGTFTLASRKKSFRQTHYGKLKLPKTPDQVAFRFGAEMSYYDTVSGLWADELPKVPWYQHLLGPWLPQGIPDPYETPRGVLDMLLHRPSSYDIVASESMRSQSLSGNDFCSFQRAVSARGRRWLEILKEMAASNFDFSSRATNSFFHRLAMQAGPAVLEEGVLREVHWVFNSESFCDRLKERLEAWMDTMDQNRRQVDLMSTVVIFSLRLYHLCPQSFATHAHELLLRVRSVTSNWILQLQHEVRSTPDGDMAGKAATLAFWAALVCRQTFWGCSGHGDFEATVLRDDPLPFFRSSIALQENLLDNLDRLPPHLRSLLVQDMSASYQMRSIVEKWAESDIGLVEKAIDETWANASDLTKRSYSPWKRLTGKNSWWISSETAPNGSIAPQRVHYHLLQGHLLVDDKPLGRLPLEISDDESMRELFEGRHLLTRPSGLLDYQILAEMEGHQVHVGIRDGRITVKALFRGSLLQFVP</sequence>
<evidence type="ECO:0000313" key="4">
    <source>
        <dbReference type="Proteomes" id="UP001152049"/>
    </source>
</evidence>
<organism evidence="3 4">
    <name type="scientific">Fusarium torreyae</name>
    <dbReference type="NCBI Taxonomy" id="1237075"/>
    <lineage>
        <taxon>Eukaryota</taxon>
        <taxon>Fungi</taxon>
        <taxon>Dikarya</taxon>
        <taxon>Ascomycota</taxon>
        <taxon>Pezizomycotina</taxon>
        <taxon>Sordariomycetes</taxon>
        <taxon>Hypocreomycetidae</taxon>
        <taxon>Hypocreales</taxon>
        <taxon>Nectriaceae</taxon>
        <taxon>Fusarium</taxon>
    </lineage>
</organism>
<dbReference type="Pfam" id="PF20255">
    <property type="entry name" value="DUF6606"/>
    <property type="match status" value="1"/>
</dbReference>
<gene>
    <name evidence="3" type="ORF">NW762_010943</name>
</gene>
<name>A0A9W8RT60_9HYPO</name>
<accession>A0A9W8RT60</accession>
<evidence type="ECO:0000259" key="2">
    <source>
        <dbReference type="Pfam" id="PF20255"/>
    </source>
</evidence>
<keyword evidence="1" id="KW-0175">Coiled coil</keyword>
<comment type="caution">
    <text evidence="3">The sequence shown here is derived from an EMBL/GenBank/DDBJ whole genome shotgun (WGS) entry which is preliminary data.</text>
</comment>
<reference evidence="3" key="1">
    <citation type="submission" date="2022-09" db="EMBL/GenBank/DDBJ databases">
        <title>Fusarium specimens isolated from Avocado Roots.</title>
        <authorList>
            <person name="Stajich J."/>
            <person name="Roper C."/>
            <person name="Heimlech-Rivalta G."/>
        </authorList>
    </citation>
    <scope>NUCLEOTIDE SEQUENCE</scope>
    <source>
        <strain evidence="3">CF00136</strain>
    </source>
</reference>
<keyword evidence="4" id="KW-1185">Reference proteome</keyword>
<proteinExistence type="predicted"/>
<feature type="coiled-coil region" evidence="1">
    <location>
        <begin position="585"/>
        <end position="612"/>
    </location>
</feature>
<dbReference type="InterPro" id="IPR046541">
    <property type="entry name" value="DUF6606"/>
</dbReference>
<dbReference type="OrthoDB" id="3182339at2759"/>
<dbReference type="EMBL" id="JAOQAZ010000026">
    <property type="protein sequence ID" value="KAJ4252345.1"/>
    <property type="molecule type" value="Genomic_DNA"/>
</dbReference>
<feature type="domain" description="DUF6606" evidence="2">
    <location>
        <begin position="14"/>
        <end position="287"/>
    </location>
</feature>
<dbReference type="Proteomes" id="UP001152049">
    <property type="component" value="Unassembled WGS sequence"/>
</dbReference>
<evidence type="ECO:0000313" key="3">
    <source>
        <dbReference type="EMBL" id="KAJ4252345.1"/>
    </source>
</evidence>
<protein>
    <recommendedName>
        <fullName evidence="2">DUF6606 domain-containing protein</fullName>
    </recommendedName>
</protein>
<evidence type="ECO:0000256" key="1">
    <source>
        <dbReference type="SAM" id="Coils"/>
    </source>
</evidence>
<dbReference type="AlphaFoldDB" id="A0A9W8RT60"/>